<reference evidence="2" key="1">
    <citation type="submission" date="2021-05" db="EMBL/GenBank/DDBJ databases">
        <title>A free-living protist that lacks canonical eukaryotic 1 DNA replication and segregation systems.</title>
        <authorList>
            <person name="Salas-Leiva D.E."/>
            <person name="Tromer E.C."/>
            <person name="Curtis B.A."/>
            <person name="Jerlstrom-Hultqvist J."/>
            <person name="Kolisko M."/>
            <person name="Yi Z."/>
            <person name="Salas-Leiva J.S."/>
            <person name="Gallot-Lavallee L."/>
            <person name="Kops G.J.P.L."/>
            <person name="Archibald J.M."/>
            <person name="Simpson A.G.B."/>
            <person name="Roger A.J."/>
        </authorList>
    </citation>
    <scope>NUCLEOTIDE SEQUENCE</scope>
    <source>
        <strain evidence="2">BICM</strain>
    </source>
</reference>
<accession>A0A8J6B0M4</accession>
<comment type="caution">
    <text evidence="2">The sequence shown here is derived from an EMBL/GenBank/DDBJ whole genome shotgun (WGS) entry which is preliminary data.</text>
</comment>
<organism evidence="2 3">
    <name type="scientific">Carpediemonas membranifera</name>
    <dbReference type="NCBI Taxonomy" id="201153"/>
    <lineage>
        <taxon>Eukaryota</taxon>
        <taxon>Metamonada</taxon>
        <taxon>Carpediemonas-like organisms</taxon>
        <taxon>Carpediemonas</taxon>
    </lineage>
</organism>
<dbReference type="EMBL" id="JAHDYR010000007">
    <property type="protein sequence ID" value="KAG9395865.1"/>
    <property type="molecule type" value="Genomic_DNA"/>
</dbReference>
<keyword evidence="3" id="KW-1185">Reference proteome</keyword>
<evidence type="ECO:0000313" key="3">
    <source>
        <dbReference type="Proteomes" id="UP000717585"/>
    </source>
</evidence>
<dbReference type="Proteomes" id="UP000717585">
    <property type="component" value="Unassembled WGS sequence"/>
</dbReference>
<gene>
    <name evidence="2" type="ORF">J8273_2197</name>
</gene>
<proteinExistence type="predicted"/>
<feature type="region of interest" description="Disordered" evidence="1">
    <location>
        <begin position="61"/>
        <end position="123"/>
    </location>
</feature>
<evidence type="ECO:0000256" key="1">
    <source>
        <dbReference type="SAM" id="MobiDB-lite"/>
    </source>
</evidence>
<evidence type="ECO:0000313" key="2">
    <source>
        <dbReference type="EMBL" id="KAG9395865.1"/>
    </source>
</evidence>
<protein>
    <submittedName>
        <fullName evidence="2">Uncharacterized protein</fullName>
    </submittedName>
</protein>
<feature type="region of interest" description="Disordered" evidence="1">
    <location>
        <begin position="1"/>
        <end position="20"/>
    </location>
</feature>
<sequence length="140" mass="16667">MRKGKDNDLKSAVVPEERKAIVGRLPPRDYSPLIQGLDEKSYKVRYVNTRLNEAAAMIETRMRGRHIVAPRDRDDRADRYRDDREQDRQRNRGSERGEARGYDRRNNDHDNRRGDRDYDRRDDRAGHSETELLDMCLVWP</sequence>
<name>A0A8J6B0M4_9EUKA</name>
<dbReference type="AlphaFoldDB" id="A0A8J6B0M4"/>
<feature type="compositionally biased region" description="Basic and acidic residues" evidence="1">
    <location>
        <begin position="69"/>
        <end position="123"/>
    </location>
</feature>